<keyword evidence="2" id="KW-0812">Transmembrane</keyword>
<evidence type="ECO:0000313" key="3">
    <source>
        <dbReference type="EMBL" id="EPB84172.1"/>
    </source>
</evidence>
<evidence type="ECO:0000256" key="1">
    <source>
        <dbReference type="SAM" id="MobiDB-lite"/>
    </source>
</evidence>
<feature type="transmembrane region" description="Helical" evidence="2">
    <location>
        <begin position="151"/>
        <end position="174"/>
    </location>
</feature>
<name>S2J796_MUCC1</name>
<feature type="region of interest" description="Disordered" evidence="1">
    <location>
        <begin position="1"/>
        <end position="66"/>
    </location>
</feature>
<evidence type="ECO:0000256" key="2">
    <source>
        <dbReference type="SAM" id="Phobius"/>
    </source>
</evidence>
<protein>
    <submittedName>
        <fullName evidence="3">Uncharacterized protein</fullName>
    </submittedName>
</protein>
<feature type="compositionally biased region" description="Polar residues" evidence="1">
    <location>
        <begin position="374"/>
        <end position="386"/>
    </location>
</feature>
<organism evidence="3 4">
    <name type="scientific">Mucor circinelloides f. circinelloides (strain 1006PhL)</name>
    <name type="common">Mucormycosis agent</name>
    <name type="synonym">Calyptromyces circinelloides</name>
    <dbReference type="NCBI Taxonomy" id="1220926"/>
    <lineage>
        <taxon>Eukaryota</taxon>
        <taxon>Fungi</taxon>
        <taxon>Fungi incertae sedis</taxon>
        <taxon>Mucoromycota</taxon>
        <taxon>Mucoromycotina</taxon>
        <taxon>Mucoromycetes</taxon>
        <taxon>Mucorales</taxon>
        <taxon>Mucorineae</taxon>
        <taxon>Mucoraceae</taxon>
        <taxon>Mucor</taxon>
    </lineage>
</organism>
<feature type="region of interest" description="Disordered" evidence="1">
    <location>
        <begin position="364"/>
        <end position="386"/>
    </location>
</feature>
<accession>S2J796</accession>
<feature type="compositionally biased region" description="Basic and acidic residues" evidence="1">
    <location>
        <begin position="437"/>
        <end position="447"/>
    </location>
</feature>
<feature type="compositionally biased region" description="Polar residues" evidence="1">
    <location>
        <begin position="223"/>
        <end position="245"/>
    </location>
</feature>
<dbReference type="STRING" id="1220926.S2J796"/>
<evidence type="ECO:0000313" key="4">
    <source>
        <dbReference type="Proteomes" id="UP000014254"/>
    </source>
</evidence>
<dbReference type="EMBL" id="KE124047">
    <property type="protein sequence ID" value="EPB84172.1"/>
    <property type="molecule type" value="Genomic_DNA"/>
</dbReference>
<feature type="compositionally biased region" description="Low complexity" evidence="1">
    <location>
        <begin position="27"/>
        <end position="63"/>
    </location>
</feature>
<feature type="region of interest" description="Disordered" evidence="1">
    <location>
        <begin position="401"/>
        <end position="447"/>
    </location>
</feature>
<keyword evidence="4" id="KW-1185">Reference proteome</keyword>
<proteinExistence type="predicted"/>
<gene>
    <name evidence="3" type="ORF">HMPREF1544_09094</name>
</gene>
<dbReference type="OrthoDB" id="2264758at2759"/>
<dbReference type="VEuPathDB" id="FungiDB:HMPREF1544_09094"/>
<keyword evidence="2" id="KW-1133">Transmembrane helix</keyword>
<dbReference type="InParanoid" id="S2J796"/>
<dbReference type="OMA" id="EDPGQYH"/>
<dbReference type="Proteomes" id="UP000014254">
    <property type="component" value="Unassembled WGS sequence"/>
</dbReference>
<reference evidence="4" key="1">
    <citation type="submission" date="2013-05" db="EMBL/GenBank/DDBJ databases">
        <title>The Genome sequence of Mucor circinelloides f. circinelloides 1006PhL.</title>
        <authorList>
            <consortium name="The Broad Institute Genomics Platform"/>
            <person name="Cuomo C."/>
            <person name="Earl A."/>
            <person name="Findley K."/>
            <person name="Lee S.C."/>
            <person name="Walker B."/>
            <person name="Young S."/>
            <person name="Zeng Q."/>
            <person name="Gargeya S."/>
            <person name="Fitzgerald M."/>
            <person name="Haas B."/>
            <person name="Abouelleil A."/>
            <person name="Allen A.W."/>
            <person name="Alvarado L."/>
            <person name="Arachchi H.M."/>
            <person name="Berlin A.M."/>
            <person name="Chapman S.B."/>
            <person name="Gainer-Dewar J."/>
            <person name="Goldberg J."/>
            <person name="Griggs A."/>
            <person name="Gujja S."/>
            <person name="Hansen M."/>
            <person name="Howarth C."/>
            <person name="Imamovic A."/>
            <person name="Ireland A."/>
            <person name="Larimer J."/>
            <person name="McCowan C."/>
            <person name="Murphy C."/>
            <person name="Pearson M."/>
            <person name="Poon T.W."/>
            <person name="Priest M."/>
            <person name="Roberts A."/>
            <person name="Saif S."/>
            <person name="Shea T."/>
            <person name="Sisk P."/>
            <person name="Sykes S."/>
            <person name="Wortman J."/>
            <person name="Nusbaum C."/>
            <person name="Birren B."/>
        </authorList>
    </citation>
    <scope>NUCLEOTIDE SEQUENCE [LARGE SCALE GENOMIC DNA]</scope>
    <source>
        <strain evidence="4">1006PhL</strain>
    </source>
</reference>
<sequence length="447" mass="48869">MAIAKNGMSKRDASSIEANLSDKQVESSSSSTTSKKPLTYTLPTMYTPLPTTTVTEDATSTEDPGQYHLTLFTPLETSSTIAESAETMQKTVDPYVSLPTEYSVLVSKAPNEVTRTTKPWAITTSTASASASVTTSVIPVKYYSGLNKGQLAGVIVGSIAGGLIAIYLFYVICWGRRKALRKAREEKELRDMEKKAARVSTIHLDYDSDEDEEKSYMHHDDNQPVSLPRSQLQYDPTRIYSSTSRSDPKEDFRSYYRTYPNSISNSSSLSGGSNTPLNVRSNSQPFYGGFSPFYGPILQPQSPAFVNSITNNSMPLYGVHQQLYMSTPPTAMPISGNASQYFSQVPFTAEATSHHHFHLATTGIHPPQHVYHSNADSTASGSDSERCASTISSVLMHDEDIESLAPPDDSAAVLDSVDYDDATKQEPSPSSHSTENNTKDRDEEIAP</sequence>
<keyword evidence="2" id="KW-0472">Membrane</keyword>
<dbReference type="AlphaFoldDB" id="S2J796"/>
<feature type="compositionally biased region" description="Polar residues" evidence="1">
    <location>
        <begin position="425"/>
        <end position="436"/>
    </location>
</feature>
<feature type="region of interest" description="Disordered" evidence="1">
    <location>
        <begin position="210"/>
        <end position="252"/>
    </location>
</feature>